<organism evidence="1 2">
    <name type="scientific">Phytophthora megakarya</name>
    <dbReference type="NCBI Taxonomy" id="4795"/>
    <lineage>
        <taxon>Eukaryota</taxon>
        <taxon>Sar</taxon>
        <taxon>Stramenopiles</taxon>
        <taxon>Oomycota</taxon>
        <taxon>Peronosporomycetes</taxon>
        <taxon>Peronosporales</taxon>
        <taxon>Peronosporaceae</taxon>
        <taxon>Phytophthora</taxon>
    </lineage>
</organism>
<evidence type="ECO:0000313" key="1">
    <source>
        <dbReference type="EMBL" id="OWZ04711.1"/>
    </source>
</evidence>
<gene>
    <name evidence="1" type="ORF">PHMEG_00023339</name>
</gene>
<comment type="caution">
    <text evidence="1">The sequence shown here is derived from an EMBL/GenBank/DDBJ whole genome shotgun (WGS) entry which is preliminary data.</text>
</comment>
<protein>
    <submittedName>
        <fullName evidence="1">Uncharacterized protein</fullName>
    </submittedName>
</protein>
<reference evidence="2" key="1">
    <citation type="submission" date="2017-03" db="EMBL/GenBank/DDBJ databases">
        <title>Phytopthora megakarya and P. palmivora, two closely related causual agents of cacao black pod achieved similar genome size and gene model numbers by different mechanisms.</title>
        <authorList>
            <person name="Ali S."/>
            <person name="Shao J."/>
            <person name="Larry D.J."/>
            <person name="Kronmiller B."/>
            <person name="Shen D."/>
            <person name="Strem M.D."/>
            <person name="Melnick R.L."/>
            <person name="Guiltinan M.J."/>
            <person name="Tyler B.M."/>
            <person name="Meinhardt L.W."/>
            <person name="Bailey B.A."/>
        </authorList>
    </citation>
    <scope>NUCLEOTIDE SEQUENCE [LARGE SCALE GENOMIC DNA]</scope>
    <source>
        <strain evidence="2">zdho120</strain>
    </source>
</reference>
<sequence length="60" mass="6856">MFPLHSWTHSTTRHHDASVVGLCVLVPSRLLALTYQFQPGDRKLINELKAGETNEFEISY</sequence>
<accession>A0A225VGL5</accession>
<dbReference type="AlphaFoldDB" id="A0A225VGL5"/>
<evidence type="ECO:0000313" key="2">
    <source>
        <dbReference type="Proteomes" id="UP000198211"/>
    </source>
</evidence>
<name>A0A225VGL5_9STRA</name>
<keyword evidence="2" id="KW-1185">Reference proteome</keyword>
<dbReference type="EMBL" id="NBNE01004814">
    <property type="protein sequence ID" value="OWZ04711.1"/>
    <property type="molecule type" value="Genomic_DNA"/>
</dbReference>
<dbReference type="Proteomes" id="UP000198211">
    <property type="component" value="Unassembled WGS sequence"/>
</dbReference>
<proteinExistence type="predicted"/>